<keyword evidence="2" id="KW-0472">Membrane</keyword>
<accession>A0ABW1B4S1</accession>
<dbReference type="EMBL" id="JBHSNZ010000006">
    <property type="protein sequence ID" value="MFC5807961.1"/>
    <property type="molecule type" value="Genomic_DNA"/>
</dbReference>
<feature type="compositionally biased region" description="Low complexity" evidence="1">
    <location>
        <begin position="1"/>
        <end position="33"/>
    </location>
</feature>
<sequence>MSATSTAPSAAERTAPATAATTTTPGTRGAPGAHALPPGRRMAAVIVLVPVVAALALWAFAWPNARVAPRDLPLGVAGPATATVQIAQRLEQRDGAFEVHRYADEAAARDAIEERTVYGAVVVTEAGPKLLTASAASPMVAQLLQQAVGEQAAREGARVEVTDVVATPAEDPRGSVFGSSVLPLALAGTASGAVVTLLGLRGARAAGALAGAAVLVGLTAAALAHTWLGALTGDWWAEAGVLSLTTLAVGATVTGLASLLGRAGLGLGALLIVFLGNPFSGAASAPRMLPEPAGTLGQWLPPGAGATLLRSVSFFDGAAALSPALVLTWWAVLGLAAVVVGPALKQSKRPAASEPATPAGDRTPASAPAPTH</sequence>
<evidence type="ECO:0000313" key="4">
    <source>
        <dbReference type="Proteomes" id="UP001596112"/>
    </source>
</evidence>
<keyword evidence="2" id="KW-1133">Transmembrane helix</keyword>
<feature type="transmembrane region" description="Helical" evidence="2">
    <location>
        <begin position="207"/>
        <end position="228"/>
    </location>
</feature>
<keyword evidence="2" id="KW-0812">Transmembrane</keyword>
<gene>
    <name evidence="3" type="ORF">ACFQGO_10625</name>
</gene>
<reference evidence="4" key="1">
    <citation type="journal article" date="2019" name="Int. J. Syst. Evol. Microbiol.">
        <title>The Global Catalogue of Microorganisms (GCM) 10K type strain sequencing project: providing services to taxonomists for standard genome sequencing and annotation.</title>
        <authorList>
            <consortium name="The Broad Institute Genomics Platform"/>
            <consortium name="The Broad Institute Genome Sequencing Center for Infectious Disease"/>
            <person name="Wu L."/>
            <person name="Ma J."/>
        </authorList>
    </citation>
    <scope>NUCLEOTIDE SEQUENCE [LARGE SCALE GENOMIC DNA]</scope>
    <source>
        <strain evidence="4">JCM 9918</strain>
    </source>
</reference>
<organism evidence="3 4">
    <name type="scientific">Streptomyces heilongjiangensis</name>
    <dbReference type="NCBI Taxonomy" id="945052"/>
    <lineage>
        <taxon>Bacteria</taxon>
        <taxon>Bacillati</taxon>
        <taxon>Actinomycetota</taxon>
        <taxon>Actinomycetes</taxon>
        <taxon>Kitasatosporales</taxon>
        <taxon>Streptomycetaceae</taxon>
        <taxon>Streptomyces</taxon>
    </lineage>
</organism>
<feature type="transmembrane region" description="Helical" evidence="2">
    <location>
        <begin position="267"/>
        <end position="285"/>
    </location>
</feature>
<evidence type="ECO:0000256" key="1">
    <source>
        <dbReference type="SAM" id="MobiDB-lite"/>
    </source>
</evidence>
<keyword evidence="4" id="KW-1185">Reference proteome</keyword>
<feature type="transmembrane region" description="Helical" evidence="2">
    <location>
        <begin position="318"/>
        <end position="340"/>
    </location>
</feature>
<feature type="transmembrane region" description="Helical" evidence="2">
    <location>
        <begin position="240"/>
        <end position="260"/>
    </location>
</feature>
<comment type="caution">
    <text evidence="3">The sequence shown here is derived from an EMBL/GenBank/DDBJ whole genome shotgun (WGS) entry which is preliminary data.</text>
</comment>
<dbReference type="RefSeq" id="WP_272172686.1">
    <property type="nucleotide sequence ID" value="NZ_JAQOSL010000062.1"/>
</dbReference>
<proteinExistence type="predicted"/>
<evidence type="ECO:0000256" key="2">
    <source>
        <dbReference type="SAM" id="Phobius"/>
    </source>
</evidence>
<feature type="region of interest" description="Disordered" evidence="1">
    <location>
        <begin position="1"/>
        <end position="35"/>
    </location>
</feature>
<feature type="transmembrane region" description="Helical" evidence="2">
    <location>
        <begin position="42"/>
        <end position="62"/>
    </location>
</feature>
<feature type="transmembrane region" description="Helical" evidence="2">
    <location>
        <begin position="181"/>
        <end position="200"/>
    </location>
</feature>
<dbReference type="Proteomes" id="UP001596112">
    <property type="component" value="Unassembled WGS sequence"/>
</dbReference>
<name>A0ABW1B4S1_9ACTN</name>
<protein>
    <submittedName>
        <fullName evidence="3">ABC transporter permease</fullName>
    </submittedName>
</protein>
<evidence type="ECO:0000313" key="3">
    <source>
        <dbReference type="EMBL" id="MFC5807961.1"/>
    </source>
</evidence>
<feature type="region of interest" description="Disordered" evidence="1">
    <location>
        <begin position="347"/>
        <end position="372"/>
    </location>
</feature>